<dbReference type="InterPro" id="IPR036034">
    <property type="entry name" value="PDZ_sf"/>
</dbReference>
<feature type="region of interest" description="Disordered" evidence="3">
    <location>
        <begin position="25"/>
        <end position="66"/>
    </location>
</feature>
<dbReference type="RefSeq" id="WP_103425538.1">
    <property type="nucleotide sequence ID" value="NZ_CP026309.1"/>
</dbReference>
<proteinExistence type="predicted"/>
<sequence length="381" mass="38539">MASDPPGPSASRRELLALVAAGGASLAGCSAPSRTTETTTPGGSETDAPGTPAPSPTPASAAQRAPVAEDTYTAVYEETIPSVVLVRVYGPGGPLGQGSGFVFPDGSHVVTNQHVVDGGRTVRVRFHDGTWAEAELRGTDVYSDLAVLRVDAPETAPPLALVDEEPPIGTQVVALGAPFSLGGSVSAGVVSGVDRSLPSQSGFSIPDAVQTDAAVNPGNSGGPLVSLGGEVVAVINSGQGENVNFGVSAALTRRVVPALIERGAYEHAYMGVRLLDVVPSVAQANDLDRVQGVLVASVLPDGPAAGVLQGSQREATALGQRVPVGGDVVLALDGRPTPSQGALATHLAIRTEPGDTLDVRVLRDGEERTVSFELGARPAPE</sequence>
<feature type="domain" description="PDZ" evidence="4">
    <location>
        <begin position="269"/>
        <end position="373"/>
    </location>
</feature>
<dbReference type="PRINTS" id="PR00834">
    <property type="entry name" value="PROTEASES2C"/>
</dbReference>
<dbReference type="GO" id="GO:0006508">
    <property type="term" value="P:proteolysis"/>
    <property type="evidence" value="ECO:0007669"/>
    <property type="project" value="UniProtKB-KW"/>
</dbReference>
<dbReference type="PANTHER" id="PTHR43343:SF3">
    <property type="entry name" value="PROTEASE DO-LIKE 8, CHLOROPLASTIC"/>
    <property type="match status" value="1"/>
</dbReference>
<dbReference type="SUPFAM" id="SSF50494">
    <property type="entry name" value="Trypsin-like serine proteases"/>
    <property type="match status" value="1"/>
</dbReference>
<organism evidence="5 6">
    <name type="scientific">Salinigranum rubrum</name>
    <dbReference type="NCBI Taxonomy" id="755307"/>
    <lineage>
        <taxon>Archaea</taxon>
        <taxon>Methanobacteriati</taxon>
        <taxon>Methanobacteriota</taxon>
        <taxon>Stenosarchaea group</taxon>
        <taxon>Halobacteria</taxon>
        <taxon>Halobacteriales</taxon>
        <taxon>Haloferacaceae</taxon>
        <taxon>Salinigranum</taxon>
    </lineage>
</organism>
<dbReference type="GO" id="GO:0004252">
    <property type="term" value="F:serine-type endopeptidase activity"/>
    <property type="evidence" value="ECO:0007669"/>
    <property type="project" value="InterPro"/>
</dbReference>
<dbReference type="InterPro" id="IPR001478">
    <property type="entry name" value="PDZ"/>
</dbReference>
<dbReference type="Gene3D" id="2.40.10.120">
    <property type="match status" value="1"/>
</dbReference>
<dbReference type="SUPFAM" id="SSF50156">
    <property type="entry name" value="PDZ domain-like"/>
    <property type="match status" value="1"/>
</dbReference>
<dbReference type="AlphaFoldDB" id="A0A2I8VL87"/>
<dbReference type="Gene3D" id="2.30.42.10">
    <property type="match status" value="1"/>
</dbReference>
<feature type="compositionally biased region" description="Low complexity" evidence="3">
    <location>
        <begin position="25"/>
        <end position="50"/>
    </location>
</feature>
<gene>
    <name evidence="5" type="ORF">C2R22_09470</name>
</gene>
<evidence type="ECO:0000259" key="4">
    <source>
        <dbReference type="Pfam" id="PF13180"/>
    </source>
</evidence>
<keyword evidence="2" id="KW-0378">Hydrolase</keyword>
<evidence type="ECO:0000256" key="1">
    <source>
        <dbReference type="ARBA" id="ARBA00022670"/>
    </source>
</evidence>
<reference evidence="5 6" key="1">
    <citation type="submission" date="2018-01" db="EMBL/GenBank/DDBJ databases">
        <title>Complete genome sequence of Salinigranum rubrum GX10T, an extremely halophilic archaeon isolated from a marine solar saltern.</title>
        <authorList>
            <person name="Han S."/>
        </authorList>
    </citation>
    <scope>NUCLEOTIDE SEQUENCE [LARGE SCALE GENOMIC DNA]</scope>
    <source>
        <strain evidence="5 6">GX10</strain>
    </source>
</reference>
<dbReference type="InterPro" id="IPR009003">
    <property type="entry name" value="Peptidase_S1_PA"/>
</dbReference>
<dbReference type="InterPro" id="IPR001940">
    <property type="entry name" value="Peptidase_S1C"/>
</dbReference>
<dbReference type="InterPro" id="IPR051201">
    <property type="entry name" value="Chloro_Bact_Ser_Proteases"/>
</dbReference>
<keyword evidence="1 5" id="KW-0645">Protease</keyword>
<evidence type="ECO:0000313" key="6">
    <source>
        <dbReference type="Proteomes" id="UP000236584"/>
    </source>
</evidence>
<dbReference type="Proteomes" id="UP000236584">
    <property type="component" value="Chromosome"/>
</dbReference>
<dbReference type="EMBL" id="CP026309">
    <property type="protein sequence ID" value="AUV81849.1"/>
    <property type="molecule type" value="Genomic_DNA"/>
</dbReference>
<evidence type="ECO:0000313" key="5">
    <source>
        <dbReference type="EMBL" id="AUV81849.1"/>
    </source>
</evidence>
<evidence type="ECO:0000256" key="2">
    <source>
        <dbReference type="ARBA" id="ARBA00022801"/>
    </source>
</evidence>
<accession>A0A2I8VL87</accession>
<evidence type="ECO:0000256" key="3">
    <source>
        <dbReference type="SAM" id="MobiDB-lite"/>
    </source>
</evidence>
<protein>
    <submittedName>
        <fullName evidence="5">Serine protease</fullName>
    </submittedName>
</protein>
<dbReference type="PROSITE" id="PS51318">
    <property type="entry name" value="TAT"/>
    <property type="match status" value="1"/>
</dbReference>
<dbReference type="KEGG" id="srub:C2R22_09470"/>
<dbReference type="Pfam" id="PF13365">
    <property type="entry name" value="Trypsin_2"/>
    <property type="match status" value="1"/>
</dbReference>
<dbReference type="Pfam" id="PF13180">
    <property type="entry name" value="PDZ_2"/>
    <property type="match status" value="1"/>
</dbReference>
<dbReference type="GeneID" id="35592319"/>
<keyword evidence="6" id="KW-1185">Reference proteome</keyword>
<dbReference type="OrthoDB" id="350578at2157"/>
<name>A0A2I8VL87_9EURY</name>
<dbReference type="InterPro" id="IPR006311">
    <property type="entry name" value="TAT_signal"/>
</dbReference>
<dbReference type="PANTHER" id="PTHR43343">
    <property type="entry name" value="PEPTIDASE S12"/>
    <property type="match status" value="1"/>
</dbReference>